<gene>
    <name evidence="1" type="ORF">GSOID_T00016607001</name>
</gene>
<accession>E4XNK9</accession>
<dbReference type="EMBL" id="FN653085">
    <property type="protein sequence ID" value="CBY11447.1"/>
    <property type="molecule type" value="Genomic_DNA"/>
</dbReference>
<evidence type="ECO:0000313" key="2">
    <source>
        <dbReference type="Proteomes" id="UP000001307"/>
    </source>
</evidence>
<protein>
    <submittedName>
        <fullName evidence="1">Uncharacterized protein</fullName>
    </submittedName>
</protein>
<name>E4XNK9_OIKDI</name>
<dbReference type="AlphaFoldDB" id="E4XNK9"/>
<dbReference type="InParanoid" id="E4XNK9"/>
<keyword evidence="2" id="KW-1185">Reference proteome</keyword>
<reference evidence="1" key="1">
    <citation type="journal article" date="2010" name="Science">
        <title>Plasticity of animal genome architecture unmasked by rapid evolution of a pelagic tunicate.</title>
        <authorList>
            <person name="Denoeud F."/>
            <person name="Henriet S."/>
            <person name="Mungpakdee S."/>
            <person name="Aury J.M."/>
            <person name="Da Silva C."/>
            <person name="Brinkmann H."/>
            <person name="Mikhaleva J."/>
            <person name="Olsen L.C."/>
            <person name="Jubin C."/>
            <person name="Canestro C."/>
            <person name="Bouquet J.M."/>
            <person name="Danks G."/>
            <person name="Poulain J."/>
            <person name="Campsteijn C."/>
            <person name="Adamski M."/>
            <person name="Cross I."/>
            <person name="Yadetie F."/>
            <person name="Muffato M."/>
            <person name="Louis A."/>
            <person name="Butcher S."/>
            <person name="Tsagkogeorga G."/>
            <person name="Konrad A."/>
            <person name="Singh S."/>
            <person name="Jensen M.F."/>
            <person name="Cong E.H."/>
            <person name="Eikeseth-Otteraa H."/>
            <person name="Noel B."/>
            <person name="Anthouard V."/>
            <person name="Porcel B.M."/>
            <person name="Kachouri-Lafond R."/>
            <person name="Nishino A."/>
            <person name="Ugolini M."/>
            <person name="Chourrout P."/>
            <person name="Nishida H."/>
            <person name="Aasland R."/>
            <person name="Huzurbazar S."/>
            <person name="Westhof E."/>
            <person name="Delsuc F."/>
            <person name="Lehrach H."/>
            <person name="Reinhardt R."/>
            <person name="Weissenbach J."/>
            <person name="Roy S.W."/>
            <person name="Artiguenave F."/>
            <person name="Postlethwait J.H."/>
            <person name="Manak J.R."/>
            <person name="Thompson E.M."/>
            <person name="Jaillon O."/>
            <person name="Du Pasquier L."/>
            <person name="Boudinot P."/>
            <person name="Liberles D.A."/>
            <person name="Volff J.N."/>
            <person name="Philippe H."/>
            <person name="Lenhard B."/>
            <person name="Roest Crollius H."/>
            <person name="Wincker P."/>
            <person name="Chourrout D."/>
        </authorList>
    </citation>
    <scope>NUCLEOTIDE SEQUENCE [LARGE SCALE GENOMIC DNA]</scope>
</reference>
<dbReference type="OrthoDB" id="10284777at2759"/>
<evidence type="ECO:0000313" key="1">
    <source>
        <dbReference type="EMBL" id="CBY11447.1"/>
    </source>
</evidence>
<dbReference type="Proteomes" id="UP000001307">
    <property type="component" value="Unassembled WGS sequence"/>
</dbReference>
<proteinExistence type="predicted"/>
<organism evidence="1">
    <name type="scientific">Oikopleura dioica</name>
    <name type="common">Tunicate</name>
    <dbReference type="NCBI Taxonomy" id="34765"/>
    <lineage>
        <taxon>Eukaryota</taxon>
        <taxon>Metazoa</taxon>
        <taxon>Chordata</taxon>
        <taxon>Tunicata</taxon>
        <taxon>Appendicularia</taxon>
        <taxon>Copelata</taxon>
        <taxon>Oikopleuridae</taxon>
        <taxon>Oikopleura</taxon>
    </lineage>
</organism>
<sequence length="143" mass="15785">MSRFRSVPTMLNQVRSLNITATRTVVQDKNSRSAYAGLVKMYEASPRPANNAASKSKVVEMMITSRQQMILQAHCSKKTDFAPAPLTSDKMSLMSNTAKMDKIFASFDLESVQVSFVGFMGDFAVWAVLDLSTGDIQFVVDDS</sequence>